<protein>
    <submittedName>
        <fullName evidence="9">Outer membrane protein OmpA</fullName>
    </submittedName>
</protein>
<dbReference type="InterPro" id="IPR006664">
    <property type="entry name" value="OMP_bac"/>
</dbReference>
<evidence type="ECO:0000259" key="8">
    <source>
        <dbReference type="PROSITE" id="PS51123"/>
    </source>
</evidence>
<dbReference type="PRINTS" id="PR01021">
    <property type="entry name" value="OMPADOMAIN"/>
</dbReference>
<comment type="subcellular location">
    <subcellularLocation>
        <location evidence="1">Cell outer membrane</location>
    </subcellularLocation>
    <subcellularLocation>
        <location evidence="2">Secreted</location>
    </subcellularLocation>
</comment>
<evidence type="ECO:0000256" key="4">
    <source>
        <dbReference type="ARBA" id="ARBA00022729"/>
    </source>
</evidence>
<dbReference type="RefSeq" id="WP_073191921.1">
    <property type="nucleotide sequence ID" value="NZ_FQTW01000002.1"/>
</dbReference>
<keyword evidence="10" id="KW-1185">Reference proteome</keyword>
<dbReference type="InterPro" id="IPR036737">
    <property type="entry name" value="OmpA-like_sf"/>
</dbReference>
<dbReference type="InterPro" id="IPR050330">
    <property type="entry name" value="Bact_OuterMem_StrucFunc"/>
</dbReference>
<dbReference type="InterPro" id="IPR013783">
    <property type="entry name" value="Ig-like_fold"/>
</dbReference>
<dbReference type="GO" id="GO:0009279">
    <property type="term" value="C:cell outer membrane"/>
    <property type="evidence" value="ECO:0007669"/>
    <property type="project" value="UniProtKB-SubCell"/>
</dbReference>
<dbReference type="STRING" id="1155689.SAMN05444278_10213"/>
<reference evidence="9 10" key="1">
    <citation type="submission" date="2016-11" db="EMBL/GenBank/DDBJ databases">
        <authorList>
            <person name="Jaros S."/>
            <person name="Januszkiewicz K."/>
            <person name="Wedrychowicz H."/>
        </authorList>
    </citation>
    <scope>NUCLEOTIDE SEQUENCE [LARGE SCALE GENOMIC DNA]</scope>
    <source>
        <strain evidence="9 10">DSM 25661</strain>
    </source>
</reference>
<dbReference type="InterPro" id="IPR011659">
    <property type="entry name" value="WD40"/>
</dbReference>
<dbReference type="InterPro" id="IPR006665">
    <property type="entry name" value="OmpA-like"/>
</dbReference>
<dbReference type="Proteomes" id="UP000184462">
    <property type="component" value="Unassembled WGS sequence"/>
</dbReference>
<dbReference type="InterPro" id="IPR011990">
    <property type="entry name" value="TPR-like_helical_dom_sf"/>
</dbReference>
<evidence type="ECO:0000313" key="9">
    <source>
        <dbReference type="EMBL" id="SHE47775.1"/>
    </source>
</evidence>
<evidence type="ECO:0000256" key="5">
    <source>
        <dbReference type="ARBA" id="ARBA00023136"/>
    </source>
</evidence>
<dbReference type="Pfam" id="PF07676">
    <property type="entry name" value="PD40"/>
    <property type="match status" value="1"/>
</dbReference>
<keyword evidence="5 7" id="KW-0472">Membrane</keyword>
<dbReference type="PANTHER" id="PTHR30329">
    <property type="entry name" value="STATOR ELEMENT OF FLAGELLAR MOTOR COMPLEX"/>
    <property type="match status" value="1"/>
</dbReference>
<evidence type="ECO:0000256" key="1">
    <source>
        <dbReference type="ARBA" id="ARBA00004442"/>
    </source>
</evidence>
<keyword evidence="3" id="KW-0964">Secreted</keyword>
<keyword evidence="6" id="KW-0998">Cell outer membrane</keyword>
<gene>
    <name evidence="9" type="ORF">SAMN05444278_10213</name>
</gene>
<dbReference type="GO" id="GO:0005576">
    <property type="term" value="C:extracellular region"/>
    <property type="evidence" value="ECO:0007669"/>
    <property type="project" value="UniProtKB-SubCell"/>
</dbReference>
<dbReference type="Pfam" id="PF17210">
    <property type="entry name" value="SdrD_B"/>
    <property type="match status" value="1"/>
</dbReference>
<evidence type="ECO:0000256" key="7">
    <source>
        <dbReference type="PROSITE-ProRule" id="PRU00473"/>
    </source>
</evidence>
<dbReference type="SUPFAM" id="SSF103088">
    <property type="entry name" value="OmpA-like"/>
    <property type="match status" value="1"/>
</dbReference>
<evidence type="ECO:0000256" key="3">
    <source>
        <dbReference type="ARBA" id="ARBA00022525"/>
    </source>
</evidence>
<dbReference type="SUPFAM" id="SSF48452">
    <property type="entry name" value="TPR-like"/>
    <property type="match status" value="1"/>
</dbReference>
<sequence length="768" mass="87366">MKLKYLYIILLFFQFSGFSQKAKLEEANKMFDSYAFIDAQKIYLEVANAGFESENLFKKLGDSYYFNNDLENAEKWYSKLFNLNNQQDKDYLFRYAQSLKSQKKYAVADSLILKYESLYFDDSTSTKVEPNYLELIEMQSGKFNLDTININSELSDFAPKVINDTLLIFASNRKQASSVQRIHEWNNEPYLDLYKVSLNDSLKPSGSVTRLPDVLNSKFHESSAVYTKDGKTIYFTRNNFTKNKFGKSAKGYNYLKLYKSTLNQDGIWSDPVELPFNSDEYSVAHPCLNPDENKLYFASDMPGTKGMSDIFYVDINPDGSYSNPVNLGDKINTEFKESFPYIDEDNLLYFSSNGHIGLGGLDVFVSVIKKDGSFGDVFNVGRPVNSPKDDFSLYLNTKTKQGLFASNRDGGIGGDDIYILNQIDELITNCTQYLSGYISTTNNEEGINAVKVELFDEDLNLIETTNTDNLGNYKFKVECNKRYVVRVSKDGFATIEDLVKTGSDYEGELNQNFEVNKGSELGVTKASKGDDLRDLLQLDPIYFDLDESKIRPDAEVELQKVIAVLRQYPNMKIDIRSHTDSRAGDAYNKILSNKRAKSAMAYITTKGINSTRISGRGYGETQLVNRCSNGVNCSEEEHALNRRAEFIILNENETPESIRAEVYSRVVNKENQPNQLSLPKNGLNNSGYDFENSTSEVYTVQIGAYQPGKNPKFPQFQNVYFYTYSDGYKRYYSGVFETRVEADRYKTKVRKAGIKGAFTVGLKGKTRF</sequence>
<proteinExistence type="predicted"/>
<keyword evidence="4" id="KW-0732">Signal</keyword>
<dbReference type="SUPFAM" id="SSF82171">
    <property type="entry name" value="DPP6 N-terminal domain-like"/>
    <property type="match status" value="1"/>
</dbReference>
<organism evidence="9 10">
    <name type="scientific">Psychroflexus salarius</name>
    <dbReference type="NCBI Taxonomy" id="1155689"/>
    <lineage>
        <taxon>Bacteria</taxon>
        <taxon>Pseudomonadati</taxon>
        <taxon>Bacteroidota</taxon>
        <taxon>Flavobacteriia</taxon>
        <taxon>Flavobacteriales</taxon>
        <taxon>Flavobacteriaceae</taxon>
        <taxon>Psychroflexus</taxon>
    </lineage>
</organism>
<dbReference type="OrthoDB" id="9809364at2"/>
<evidence type="ECO:0000256" key="6">
    <source>
        <dbReference type="ARBA" id="ARBA00023237"/>
    </source>
</evidence>
<dbReference type="Gene3D" id="3.30.1330.60">
    <property type="entry name" value="OmpA-like domain"/>
    <property type="match status" value="1"/>
</dbReference>
<dbReference type="SUPFAM" id="SSF49478">
    <property type="entry name" value="Cna protein B-type domain"/>
    <property type="match status" value="1"/>
</dbReference>
<accession>A0A1M4TTP6</accession>
<feature type="domain" description="OmpA-like" evidence="8">
    <location>
        <begin position="530"/>
        <end position="652"/>
    </location>
</feature>
<evidence type="ECO:0000313" key="10">
    <source>
        <dbReference type="Proteomes" id="UP000184462"/>
    </source>
</evidence>
<dbReference type="PROSITE" id="PS51123">
    <property type="entry name" value="OMPA_2"/>
    <property type="match status" value="1"/>
</dbReference>
<dbReference type="Pfam" id="PF00691">
    <property type="entry name" value="OmpA"/>
    <property type="match status" value="1"/>
</dbReference>
<dbReference type="CDD" id="cd07185">
    <property type="entry name" value="OmpA_C-like"/>
    <property type="match status" value="1"/>
</dbReference>
<dbReference type="PANTHER" id="PTHR30329:SF21">
    <property type="entry name" value="LIPOPROTEIN YIAD-RELATED"/>
    <property type="match status" value="1"/>
</dbReference>
<evidence type="ECO:0000256" key="2">
    <source>
        <dbReference type="ARBA" id="ARBA00004613"/>
    </source>
</evidence>
<dbReference type="EMBL" id="FQTW01000002">
    <property type="protein sequence ID" value="SHE47775.1"/>
    <property type="molecule type" value="Genomic_DNA"/>
</dbReference>
<dbReference type="AlphaFoldDB" id="A0A1M4TTP6"/>
<dbReference type="Gene3D" id="2.60.40.10">
    <property type="entry name" value="Immunoglobulins"/>
    <property type="match status" value="1"/>
</dbReference>
<dbReference type="InterPro" id="IPR033764">
    <property type="entry name" value="Sdr_B"/>
</dbReference>
<name>A0A1M4TTP6_9FLAO</name>